<feature type="binding site" evidence="3">
    <location>
        <position position="93"/>
    </location>
    <ligand>
        <name>Zn(2+)</name>
        <dbReference type="ChEBI" id="CHEBI:29105"/>
        <label>1</label>
    </ligand>
</feature>
<dbReference type="NCBIfam" id="TIGR01879">
    <property type="entry name" value="hydantase"/>
    <property type="match status" value="1"/>
</dbReference>
<sequence length="408" mass="45410">MQNISCDRKRMEDKIVTFSKFGDTGKGGVTRLALSEADLQARAEFFRRMKTVGAEILTDDMANVYATFKGTEDLPHIAMGSHCDSVVQGGNYDGILGVLTAMEVAETIVTEKIPHRHPITVMIWTNEEGARFDPAMMSSGVITGKFDKTKMLASKDIDGITFKDALDASGYKGDEKNRMNAKDYKAFLELHIEQGPVLEAAKMDIGVVEGVVGMVNYEFQFIGQAGHAGTVPQKMRRDALLAASEAIQYLHRELDKLDDKLVYTTGRIVCSPNVHTIIPDDVKFTLDARHQDPEVVKQVVEVIRRIPSELAKCKVSYKELWSRKTVSYNNEFVDYVEKNANLYGYSNMRMYSGPGHDAQFVADMVPTTMIFVPSIGGNSHCEIEKTELDDCLKGANVLLQTLLDIDKK</sequence>
<keyword evidence="3" id="KW-0479">Metal-binding</keyword>
<dbReference type="PANTHER" id="PTHR32494">
    <property type="entry name" value="ALLANTOATE DEIMINASE-RELATED"/>
    <property type="match status" value="1"/>
</dbReference>
<dbReference type="Pfam" id="PF01546">
    <property type="entry name" value="Peptidase_M20"/>
    <property type="match status" value="1"/>
</dbReference>
<proteinExistence type="inferred from homology"/>
<feature type="binding site" evidence="3">
    <location>
        <position position="128"/>
    </location>
    <ligand>
        <name>Zn(2+)</name>
        <dbReference type="ChEBI" id="CHEBI:29105"/>
        <label>2</label>
    </ligand>
</feature>
<dbReference type="SUPFAM" id="SSF55031">
    <property type="entry name" value="Bacterial exopeptidase dimerisation domain"/>
    <property type="match status" value="1"/>
</dbReference>
<keyword evidence="3" id="KW-0862">Zinc</keyword>
<dbReference type="RefSeq" id="WP_084116225.1">
    <property type="nucleotide sequence ID" value="NZ_FWXH01000008.1"/>
</dbReference>
<comment type="similarity">
    <text evidence="1">Belongs to the peptidase M20 family.</text>
</comment>
<dbReference type="STRING" id="1121291.SAMN02745134_02403"/>
<keyword evidence="2 5" id="KW-0378">Hydrolase</keyword>
<dbReference type="OrthoDB" id="9808195at2"/>
<name>A0A1W1XNU6_9CLOT</name>
<evidence type="ECO:0000256" key="1">
    <source>
        <dbReference type="ARBA" id="ARBA00006153"/>
    </source>
</evidence>
<dbReference type="EMBL" id="FWXH01000008">
    <property type="protein sequence ID" value="SMC25198.1"/>
    <property type="molecule type" value="Genomic_DNA"/>
</dbReference>
<dbReference type="GO" id="GO:0046872">
    <property type="term" value="F:metal ion binding"/>
    <property type="evidence" value="ECO:0007669"/>
    <property type="project" value="UniProtKB-KW"/>
</dbReference>
<evidence type="ECO:0000313" key="5">
    <source>
        <dbReference type="EMBL" id="SMC25198.1"/>
    </source>
</evidence>
<dbReference type="AlphaFoldDB" id="A0A1W1XNU6"/>
<dbReference type="SUPFAM" id="SSF53187">
    <property type="entry name" value="Zn-dependent exopeptidases"/>
    <property type="match status" value="1"/>
</dbReference>
<dbReference type="InterPro" id="IPR011650">
    <property type="entry name" value="Peptidase_M20_dimer"/>
</dbReference>
<evidence type="ECO:0000256" key="3">
    <source>
        <dbReference type="PIRSR" id="PIRSR001235-1"/>
    </source>
</evidence>
<feature type="domain" description="Peptidase M20 dimerisation" evidence="4">
    <location>
        <begin position="212"/>
        <end position="310"/>
    </location>
</feature>
<evidence type="ECO:0000313" key="6">
    <source>
        <dbReference type="Proteomes" id="UP000192468"/>
    </source>
</evidence>
<feature type="binding site" evidence="3">
    <location>
        <position position="191"/>
    </location>
    <ligand>
        <name>Zn(2+)</name>
        <dbReference type="ChEBI" id="CHEBI:29105"/>
        <label>1</label>
    </ligand>
</feature>
<dbReference type="PANTHER" id="PTHR32494:SF5">
    <property type="entry name" value="ALLANTOATE AMIDOHYDROLASE"/>
    <property type="match status" value="1"/>
</dbReference>
<feature type="binding site" evidence="3">
    <location>
        <position position="380"/>
    </location>
    <ligand>
        <name>Zn(2+)</name>
        <dbReference type="ChEBI" id="CHEBI:29105"/>
        <label>2</label>
    </ligand>
</feature>
<organism evidence="5 6">
    <name type="scientific">Clostridium acidisoli DSM 12555</name>
    <dbReference type="NCBI Taxonomy" id="1121291"/>
    <lineage>
        <taxon>Bacteria</taxon>
        <taxon>Bacillati</taxon>
        <taxon>Bacillota</taxon>
        <taxon>Clostridia</taxon>
        <taxon>Eubacteriales</taxon>
        <taxon>Clostridiaceae</taxon>
        <taxon>Clostridium</taxon>
    </lineage>
</organism>
<keyword evidence="6" id="KW-1185">Reference proteome</keyword>
<dbReference type="PIRSF" id="PIRSF001235">
    <property type="entry name" value="Amidase_carbamoylase"/>
    <property type="match status" value="1"/>
</dbReference>
<reference evidence="5 6" key="1">
    <citation type="submission" date="2017-04" db="EMBL/GenBank/DDBJ databases">
        <authorList>
            <person name="Afonso C.L."/>
            <person name="Miller P.J."/>
            <person name="Scott M.A."/>
            <person name="Spackman E."/>
            <person name="Goraichik I."/>
            <person name="Dimitrov K.M."/>
            <person name="Suarez D.L."/>
            <person name="Swayne D.E."/>
        </authorList>
    </citation>
    <scope>NUCLEOTIDE SEQUENCE [LARGE SCALE GENOMIC DNA]</scope>
    <source>
        <strain evidence="5 6">DSM 12555</strain>
    </source>
</reference>
<dbReference type="InterPro" id="IPR002933">
    <property type="entry name" value="Peptidase_M20"/>
</dbReference>
<dbReference type="InterPro" id="IPR010158">
    <property type="entry name" value="Amidase_Cbmase"/>
</dbReference>
<evidence type="ECO:0000259" key="4">
    <source>
        <dbReference type="Pfam" id="PF07687"/>
    </source>
</evidence>
<dbReference type="Gene3D" id="3.40.630.10">
    <property type="entry name" value="Zn peptidases"/>
    <property type="match status" value="1"/>
</dbReference>
<gene>
    <name evidence="5" type="ORF">SAMN02745134_02403</name>
</gene>
<dbReference type="GO" id="GO:0016813">
    <property type="term" value="F:hydrolase activity, acting on carbon-nitrogen (but not peptide) bonds, in linear amidines"/>
    <property type="evidence" value="ECO:0007669"/>
    <property type="project" value="InterPro"/>
</dbReference>
<dbReference type="InterPro" id="IPR036264">
    <property type="entry name" value="Bact_exopeptidase_dim_dom"/>
</dbReference>
<feature type="binding site" evidence="3">
    <location>
        <position position="93"/>
    </location>
    <ligand>
        <name>Zn(2+)</name>
        <dbReference type="ChEBI" id="CHEBI:29105"/>
        <label>2</label>
    </ligand>
</feature>
<feature type="binding site" evidence="3">
    <location>
        <position position="82"/>
    </location>
    <ligand>
        <name>Zn(2+)</name>
        <dbReference type="ChEBI" id="CHEBI:29105"/>
        <label>1</label>
    </ligand>
</feature>
<comment type="cofactor">
    <cofactor evidence="3">
        <name>Zn(2+)</name>
        <dbReference type="ChEBI" id="CHEBI:29105"/>
    </cofactor>
    <text evidence="3">Binds 2 Zn(2+) ions per subunit.</text>
</comment>
<dbReference type="Gene3D" id="3.30.70.360">
    <property type="match status" value="1"/>
</dbReference>
<dbReference type="Proteomes" id="UP000192468">
    <property type="component" value="Unassembled WGS sequence"/>
</dbReference>
<dbReference type="NCBIfam" id="NF006771">
    <property type="entry name" value="PRK09290.1-5"/>
    <property type="match status" value="1"/>
</dbReference>
<dbReference type="CDD" id="cd03884">
    <property type="entry name" value="M20_bAS"/>
    <property type="match status" value="1"/>
</dbReference>
<protein>
    <submittedName>
        <fullName evidence="5">N-carbamoyl-L-amino-acid hydrolase</fullName>
    </submittedName>
</protein>
<evidence type="ECO:0000256" key="2">
    <source>
        <dbReference type="ARBA" id="ARBA00022801"/>
    </source>
</evidence>
<accession>A0A1W1XNU6</accession>
<dbReference type="Pfam" id="PF07687">
    <property type="entry name" value="M20_dimer"/>
    <property type="match status" value="1"/>
</dbReference>